<proteinExistence type="predicted"/>
<protein>
    <submittedName>
        <fullName evidence="2">Uncharacterized protein</fullName>
    </submittedName>
</protein>
<evidence type="ECO:0000313" key="3">
    <source>
        <dbReference type="Proteomes" id="UP000240880"/>
    </source>
</evidence>
<accession>A0A2R6AAR5</accession>
<evidence type="ECO:0000313" key="2">
    <source>
        <dbReference type="EMBL" id="PSN83393.1"/>
    </source>
</evidence>
<organism evidence="2 3">
    <name type="scientific">Candidatus Marsarchaeota G1 archaeon OSP_D</name>
    <dbReference type="NCBI Taxonomy" id="1978155"/>
    <lineage>
        <taxon>Archaea</taxon>
        <taxon>Candidatus Marsarchaeota</taxon>
        <taxon>Candidatus Marsarchaeota group 1</taxon>
    </lineage>
</organism>
<dbReference type="AlphaFoldDB" id="A0A2R6AAR5"/>
<keyword evidence="1" id="KW-0812">Transmembrane</keyword>
<keyword evidence="1" id="KW-1133">Transmembrane helix</keyword>
<keyword evidence="1" id="KW-0472">Membrane</keyword>
<dbReference type="EMBL" id="NEXC01000025">
    <property type="protein sequence ID" value="PSN83393.1"/>
    <property type="molecule type" value="Genomic_DNA"/>
</dbReference>
<comment type="caution">
    <text evidence="2">The sequence shown here is derived from an EMBL/GenBank/DDBJ whole genome shotgun (WGS) entry which is preliminary data.</text>
</comment>
<dbReference type="Proteomes" id="UP000240880">
    <property type="component" value="Unassembled WGS sequence"/>
</dbReference>
<name>A0A2R6AAR5_9ARCH</name>
<sequence>MRIIIEMSTIILSVLLGGVAVSAIAVSHVLPHTVPPGLNVALRHVPVWTHAHQVLLSHLSRYAKSGAIGSGIGVTLGALLKLIKR</sequence>
<reference evidence="2 3" key="1">
    <citation type="submission" date="2017-04" db="EMBL/GenBank/DDBJ databases">
        <title>Novel microbial lineages endemic to geothermal iron-oxide mats fill important gaps in the evolutionary history of Archaea.</title>
        <authorList>
            <person name="Jay Z.J."/>
            <person name="Beam J.P."/>
            <person name="Dlakic M."/>
            <person name="Rusch D.B."/>
            <person name="Kozubal M.A."/>
            <person name="Inskeep W.P."/>
        </authorList>
    </citation>
    <scope>NUCLEOTIDE SEQUENCE [LARGE SCALE GENOMIC DNA]</scope>
    <source>
        <strain evidence="2">OSP_D</strain>
    </source>
</reference>
<evidence type="ECO:0000256" key="1">
    <source>
        <dbReference type="SAM" id="Phobius"/>
    </source>
</evidence>
<feature type="transmembrane region" description="Helical" evidence="1">
    <location>
        <begin position="62"/>
        <end position="83"/>
    </location>
</feature>
<gene>
    <name evidence="2" type="ORF">B9Q01_04845</name>
</gene>